<protein>
    <submittedName>
        <fullName evidence="8">MATE efflux family protein</fullName>
    </submittedName>
</protein>
<feature type="transmembrane region" description="Helical" evidence="7">
    <location>
        <begin position="404"/>
        <end position="428"/>
    </location>
</feature>
<proteinExistence type="predicted"/>
<evidence type="ECO:0000256" key="2">
    <source>
        <dbReference type="ARBA" id="ARBA00022448"/>
    </source>
</evidence>
<evidence type="ECO:0000256" key="5">
    <source>
        <dbReference type="ARBA" id="ARBA00022989"/>
    </source>
</evidence>
<evidence type="ECO:0000256" key="1">
    <source>
        <dbReference type="ARBA" id="ARBA00004651"/>
    </source>
</evidence>
<organism evidence="8 9">
    <name type="scientific">Staphylococcus caprae</name>
    <dbReference type="NCBI Taxonomy" id="29380"/>
    <lineage>
        <taxon>Bacteria</taxon>
        <taxon>Bacillati</taxon>
        <taxon>Bacillota</taxon>
        <taxon>Bacilli</taxon>
        <taxon>Bacillales</taxon>
        <taxon>Staphylococcaceae</taxon>
        <taxon>Staphylococcus</taxon>
    </lineage>
</organism>
<evidence type="ECO:0000256" key="6">
    <source>
        <dbReference type="ARBA" id="ARBA00023136"/>
    </source>
</evidence>
<dbReference type="InterPro" id="IPR048279">
    <property type="entry name" value="MdtK-like"/>
</dbReference>
<feature type="transmembrane region" description="Helical" evidence="7">
    <location>
        <begin position="85"/>
        <end position="107"/>
    </location>
</feature>
<keyword evidence="5 7" id="KW-1133">Transmembrane helix</keyword>
<dbReference type="PANTHER" id="PTHR42925:SF1">
    <property type="entry name" value="VIRULENCE FACTOR MVIN"/>
    <property type="match status" value="1"/>
</dbReference>
<evidence type="ECO:0000256" key="4">
    <source>
        <dbReference type="ARBA" id="ARBA00022692"/>
    </source>
</evidence>
<reference evidence="8 9" key="1">
    <citation type="submission" date="2018-05" db="EMBL/GenBank/DDBJ databases">
        <title>Complete genome sequencing of three human clinical isolates of Staphylococcus caprae reveals virulence factors similar to those of S. epidermidis and S. capitis.</title>
        <authorList>
            <person name="Watanabe S."/>
            <person name="Cui L."/>
        </authorList>
    </citation>
    <scope>NUCLEOTIDE SEQUENCE [LARGE SCALE GENOMIC DNA]</scope>
    <source>
        <strain evidence="8 9">JMUB590</strain>
    </source>
</reference>
<feature type="transmembrane region" description="Helical" evidence="7">
    <location>
        <begin position="41"/>
        <end position="64"/>
    </location>
</feature>
<accession>A0ABN5WBV6</accession>
<keyword evidence="6 7" id="KW-0472">Membrane</keyword>
<keyword evidence="3" id="KW-1003">Cell membrane</keyword>
<feature type="transmembrane region" description="Helical" evidence="7">
    <location>
        <begin position="191"/>
        <end position="213"/>
    </location>
</feature>
<gene>
    <name evidence="8" type="ORF">JMUB590_1471</name>
</gene>
<keyword evidence="9" id="KW-1185">Reference proteome</keyword>
<keyword evidence="2" id="KW-0813">Transport</keyword>
<dbReference type="Pfam" id="PF01554">
    <property type="entry name" value="MatE"/>
    <property type="match status" value="2"/>
</dbReference>
<feature type="transmembrane region" description="Helical" evidence="7">
    <location>
        <begin position="271"/>
        <end position="291"/>
    </location>
</feature>
<feature type="transmembrane region" description="Helical" evidence="7">
    <location>
        <begin position="342"/>
        <end position="359"/>
    </location>
</feature>
<name>A0ABN5WBV6_9STAP</name>
<dbReference type="PIRSF" id="PIRSF006603">
    <property type="entry name" value="DinF"/>
    <property type="match status" value="1"/>
</dbReference>
<evidence type="ECO:0000313" key="9">
    <source>
        <dbReference type="Proteomes" id="UP000274772"/>
    </source>
</evidence>
<dbReference type="EMBL" id="AP018586">
    <property type="protein sequence ID" value="BBD92529.1"/>
    <property type="molecule type" value="Genomic_DNA"/>
</dbReference>
<feature type="transmembrane region" description="Helical" evidence="7">
    <location>
        <begin position="246"/>
        <end position="265"/>
    </location>
</feature>
<feature type="transmembrane region" description="Helical" evidence="7">
    <location>
        <begin position="12"/>
        <end position="29"/>
    </location>
</feature>
<feature type="transmembrane region" description="Helical" evidence="7">
    <location>
        <begin position="160"/>
        <end position="179"/>
    </location>
</feature>
<dbReference type="CDD" id="cd13134">
    <property type="entry name" value="MATE_like_8"/>
    <property type="match status" value="1"/>
</dbReference>
<dbReference type="InterPro" id="IPR002528">
    <property type="entry name" value="MATE_fam"/>
</dbReference>
<dbReference type="InterPro" id="IPR047135">
    <property type="entry name" value="YsiQ"/>
</dbReference>
<evidence type="ECO:0000313" key="8">
    <source>
        <dbReference type="EMBL" id="BBD92529.1"/>
    </source>
</evidence>
<feature type="transmembrane region" description="Helical" evidence="7">
    <location>
        <begin position="311"/>
        <end position="336"/>
    </location>
</feature>
<dbReference type="Proteomes" id="UP000274772">
    <property type="component" value="Chromosome"/>
</dbReference>
<feature type="transmembrane region" description="Helical" evidence="7">
    <location>
        <begin position="380"/>
        <end position="398"/>
    </location>
</feature>
<sequence>MMIVSKRTFRALYIPILIEQLFILIMGQADTLMLNSYSTDAVAASGMISQILMLITFLITIIHVGTNIRIVHLKEHQPSSISQEIYHNLLFNIIVSIVFTIVIGLAFEPILRLFQVPQDIFKLTYQFGLIILSVLTLTTCQMYIGTVLRVMNHAASATRITIISNVTNIILNGVVLFIIPEYVGNPVLGVAVATALSRLLGCILALIALIQIFRPLKHYFKLSWKTIYQVSTLGIPTAGEQISYNFAQTFTTAFIAMLGTQVIAAKSVSTVLSGLSFSCAMAFSAASQIYLGKFISRRRYRTLKKVVLKSIWFNIIQSFMIMTCVLIGFIVCGRWITHDLQTYHLIIYYLVILFGLEPIRAINNLIVDLLNVAGDVRYPVTVSIVTTWLLLLPGSYLLGIHWGFGYTGIILVSIADEALRFIIMYLRWRKDRWQARMKQIGV</sequence>
<evidence type="ECO:0000256" key="7">
    <source>
        <dbReference type="SAM" id="Phobius"/>
    </source>
</evidence>
<dbReference type="PANTHER" id="PTHR42925">
    <property type="entry name" value="MULTIDRUG AND TOXIN EFFLUX PROTEIN MATE FAMILY"/>
    <property type="match status" value="1"/>
</dbReference>
<feature type="transmembrane region" description="Helical" evidence="7">
    <location>
        <begin position="127"/>
        <end position="148"/>
    </location>
</feature>
<evidence type="ECO:0000256" key="3">
    <source>
        <dbReference type="ARBA" id="ARBA00022475"/>
    </source>
</evidence>
<comment type="subcellular location">
    <subcellularLocation>
        <location evidence="1">Cell membrane</location>
        <topology evidence="1">Multi-pass membrane protein</topology>
    </subcellularLocation>
</comment>
<keyword evidence="4 7" id="KW-0812">Transmembrane</keyword>